<feature type="signal peptide" evidence="2">
    <location>
        <begin position="1"/>
        <end position="26"/>
    </location>
</feature>
<dbReference type="EMBL" id="JAVBVO010000004">
    <property type="protein sequence ID" value="MDZ5759995.1"/>
    <property type="molecule type" value="Genomic_DNA"/>
</dbReference>
<dbReference type="AlphaFoldDB" id="A0AAW9JT42"/>
<feature type="region of interest" description="Disordered" evidence="1">
    <location>
        <begin position="45"/>
        <end position="70"/>
    </location>
</feature>
<comment type="caution">
    <text evidence="4">The sequence shown here is derived from an EMBL/GenBank/DDBJ whole genome shotgun (WGS) entry which is preliminary data.</text>
</comment>
<evidence type="ECO:0000256" key="2">
    <source>
        <dbReference type="SAM" id="SignalP"/>
    </source>
</evidence>
<dbReference type="RefSeq" id="WP_322809535.1">
    <property type="nucleotide sequence ID" value="NZ_JAVBVO010000004.1"/>
</dbReference>
<dbReference type="InterPro" id="IPR027994">
    <property type="entry name" value="WxL_dom"/>
</dbReference>
<feature type="chain" id="PRO_5043398704" evidence="2">
    <location>
        <begin position="27"/>
        <end position="234"/>
    </location>
</feature>
<protein>
    <submittedName>
        <fullName evidence="4">WxL domain-containing protein</fullName>
    </submittedName>
</protein>
<feature type="domain" description="WxL" evidence="3">
    <location>
        <begin position="31"/>
        <end position="233"/>
    </location>
</feature>
<gene>
    <name evidence="4" type="ORF">RAK27_15130</name>
</gene>
<reference evidence="4" key="1">
    <citation type="submission" date="2023-08" db="EMBL/GenBank/DDBJ databases">
        <title>Genomic characterization of piscicolin 126 produced by Carnobacterium maltaromaticum CM22 strain isolated from salmon (Salmo salar).</title>
        <authorList>
            <person name="Gonzalez-Gragera E."/>
            <person name="Garcia-Lopez J.D."/>
            <person name="Teso-Perez C."/>
            <person name="Gimenez-Hernandez I."/>
            <person name="Peralta-Sanchez J.M."/>
            <person name="Valdivia E."/>
            <person name="Montalban-Lopez M."/>
            <person name="Martin-Platero A.M."/>
            <person name="Banos A."/>
            <person name="Martinez-Bueno M."/>
        </authorList>
    </citation>
    <scope>NUCLEOTIDE SEQUENCE</scope>
    <source>
        <strain evidence="4">CM22</strain>
    </source>
</reference>
<proteinExistence type="predicted"/>
<sequence length="234" mass="24597">MKKLTAIIMVTLLSGSILISTYSASAAVANTEFSTNSVDFVAGDEAVDPLDPTNPDNPTPPVPLDPMDPENPGTGNVGTLTINYVSNIKFGQQKISGKDITYNALNADPDVQVTDLRGTGAGWNLSAKTNGFASADGKKVLKSAELSFKNGEVKAGSKNNVSLVPVASNMIFNNNSIQTVMNAKKDAGKGTWLNVWSGKDQSNDKVQLKVLAGTAEANTAYTSTITWELADAPK</sequence>
<evidence type="ECO:0000313" key="5">
    <source>
        <dbReference type="Proteomes" id="UP001290462"/>
    </source>
</evidence>
<name>A0AAW9JT42_CARML</name>
<feature type="compositionally biased region" description="Pro residues" evidence="1">
    <location>
        <begin position="55"/>
        <end position="66"/>
    </location>
</feature>
<organism evidence="4 5">
    <name type="scientific">Carnobacterium maltaromaticum</name>
    <name type="common">Carnobacterium piscicola</name>
    <dbReference type="NCBI Taxonomy" id="2751"/>
    <lineage>
        <taxon>Bacteria</taxon>
        <taxon>Bacillati</taxon>
        <taxon>Bacillota</taxon>
        <taxon>Bacilli</taxon>
        <taxon>Lactobacillales</taxon>
        <taxon>Carnobacteriaceae</taxon>
        <taxon>Carnobacterium</taxon>
    </lineage>
</organism>
<accession>A0AAW9JT42</accession>
<dbReference type="Proteomes" id="UP001290462">
    <property type="component" value="Unassembled WGS sequence"/>
</dbReference>
<evidence type="ECO:0000313" key="4">
    <source>
        <dbReference type="EMBL" id="MDZ5759995.1"/>
    </source>
</evidence>
<dbReference type="Pfam" id="PF13731">
    <property type="entry name" value="WxL"/>
    <property type="match status" value="1"/>
</dbReference>
<keyword evidence="2" id="KW-0732">Signal</keyword>
<evidence type="ECO:0000256" key="1">
    <source>
        <dbReference type="SAM" id="MobiDB-lite"/>
    </source>
</evidence>
<evidence type="ECO:0000259" key="3">
    <source>
        <dbReference type="Pfam" id="PF13731"/>
    </source>
</evidence>